<evidence type="ECO:0000256" key="3">
    <source>
        <dbReference type="PIRSR" id="PIRSR603782-1"/>
    </source>
</evidence>
<evidence type="ECO:0000256" key="2">
    <source>
        <dbReference type="ARBA" id="ARBA00023008"/>
    </source>
</evidence>
<name>A0A562PC64_9BURK</name>
<keyword evidence="5" id="KW-0732">Signal</keyword>
<dbReference type="PANTHER" id="PTHR12151">
    <property type="entry name" value="ELECTRON TRANSPORT PROTIN SCO1/SENC FAMILY MEMBER"/>
    <property type="match status" value="1"/>
</dbReference>
<dbReference type="PROSITE" id="PS51352">
    <property type="entry name" value="THIOREDOXIN_2"/>
    <property type="match status" value="1"/>
</dbReference>
<evidence type="ECO:0000259" key="6">
    <source>
        <dbReference type="PROSITE" id="PS51352"/>
    </source>
</evidence>
<feature type="domain" description="Thioredoxin" evidence="6">
    <location>
        <begin position="19"/>
        <end position="190"/>
    </location>
</feature>
<feature type="disulfide bond" description="Redox-active" evidence="4">
    <location>
        <begin position="64"/>
        <end position="68"/>
    </location>
</feature>
<dbReference type="Gene3D" id="3.40.30.10">
    <property type="entry name" value="Glutaredoxin"/>
    <property type="match status" value="1"/>
</dbReference>
<organism evidence="8 9">
    <name type="scientific">Pseudoduganella flava</name>
    <dbReference type="NCBI Taxonomy" id="871742"/>
    <lineage>
        <taxon>Bacteria</taxon>
        <taxon>Pseudomonadati</taxon>
        <taxon>Pseudomonadota</taxon>
        <taxon>Betaproteobacteria</taxon>
        <taxon>Burkholderiales</taxon>
        <taxon>Oxalobacteraceae</taxon>
        <taxon>Telluria group</taxon>
        <taxon>Pseudoduganella</taxon>
    </lineage>
</organism>
<dbReference type="EMBL" id="VLKW01000017">
    <property type="protein sequence ID" value="TWI41820.1"/>
    <property type="molecule type" value="Genomic_DNA"/>
</dbReference>
<comment type="similarity">
    <text evidence="1">Belongs to the SCO1/2 family.</text>
</comment>
<sequence>MKKLTTLLAALLLAASASAAAPQPVPATSLHRLDTVLTDSRATRMTLRDLAGSPALVTMFYGDCGSACPIVIETLKRTVAALGPDGRRLRVLLISLDPLRDTPAQLEQLAAKQHLDPPQFRLAVAKNDADTRMIAAALGIRYRALTGGEIGHTARIVLLDADGTVRAMSTRLEAEPDPVLLEQVRAALASR</sequence>
<proteinExistence type="inferred from homology"/>
<feature type="chain" id="PRO_5044617643" evidence="5">
    <location>
        <begin position="20"/>
        <end position="191"/>
    </location>
</feature>
<dbReference type="InterPro" id="IPR013766">
    <property type="entry name" value="Thioredoxin_domain"/>
</dbReference>
<feature type="signal peptide" evidence="5">
    <location>
        <begin position="1"/>
        <end position="19"/>
    </location>
</feature>
<dbReference type="InterPro" id="IPR003782">
    <property type="entry name" value="SCO1/SenC"/>
</dbReference>
<keyword evidence="10" id="KW-1185">Reference proteome</keyword>
<evidence type="ECO:0000313" key="7">
    <source>
        <dbReference type="EMBL" id="QGZ37998.1"/>
    </source>
</evidence>
<gene>
    <name evidence="7" type="ORF">GO485_02325</name>
    <name evidence="8" type="ORF">IP92_05685</name>
</gene>
<protein>
    <submittedName>
        <fullName evidence="8">Protein SCO1/2</fullName>
    </submittedName>
    <submittedName>
        <fullName evidence="7">SCO family protein</fullName>
    </submittedName>
</protein>
<feature type="binding site" evidence="3">
    <location>
        <position position="64"/>
    </location>
    <ligand>
        <name>Cu cation</name>
        <dbReference type="ChEBI" id="CHEBI:23378"/>
    </ligand>
</feature>
<dbReference type="PANTHER" id="PTHR12151:SF25">
    <property type="entry name" value="LINALOOL DEHYDRATASE_ISOMERASE DOMAIN-CONTAINING PROTEIN"/>
    <property type="match status" value="1"/>
</dbReference>
<evidence type="ECO:0000313" key="10">
    <source>
        <dbReference type="Proteomes" id="UP000437862"/>
    </source>
</evidence>
<reference evidence="7 10" key="3">
    <citation type="submission" date="2019-12" db="EMBL/GenBank/DDBJ databases">
        <title>Draft Genome Sequences of Six Type Strains of the Genus Massilia.</title>
        <authorList>
            <person name="Miess H."/>
            <person name="Frediansyah A."/>
            <person name="Goeker M."/>
            <person name="Gross H."/>
        </authorList>
    </citation>
    <scope>NUCLEOTIDE SEQUENCE [LARGE SCALE GENOMIC DNA]</scope>
    <source>
        <strain evidence="7 10">DSM 26639</strain>
    </source>
</reference>
<dbReference type="GO" id="GO:0046872">
    <property type="term" value="F:metal ion binding"/>
    <property type="evidence" value="ECO:0007669"/>
    <property type="project" value="UniProtKB-KW"/>
</dbReference>
<evidence type="ECO:0000313" key="8">
    <source>
        <dbReference type="EMBL" id="TWI41820.1"/>
    </source>
</evidence>
<reference evidence="8" key="2">
    <citation type="submission" date="2019-07" db="EMBL/GenBank/DDBJ databases">
        <authorList>
            <person name="Whitman W."/>
            <person name="Huntemann M."/>
            <person name="Clum A."/>
            <person name="Pillay M."/>
            <person name="Palaniappan K."/>
            <person name="Varghese N."/>
            <person name="Mikhailova N."/>
            <person name="Stamatis D."/>
            <person name="Reddy T."/>
            <person name="Daum C."/>
            <person name="Shapiro N."/>
            <person name="Ivanova N."/>
            <person name="Kyrpides N."/>
            <person name="Woyke T."/>
        </authorList>
    </citation>
    <scope>NUCLEOTIDE SEQUENCE</scope>
    <source>
        <strain evidence="8">CGMCC 1.10685</strain>
    </source>
</reference>
<dbReference type="Pfam" id="PF02630">
    <property type="entry name" value="SCO1-SenC"/>
    <property type="match status" value="1"/>
</dbReference>
<dbReference type="RefSeq" id="WP_145881771.1">
    <property type="nucleotide sequence ID" value="NZ_CP046904.1"/>
</dbReference>
<reference evidence="8 9" key="1">
    <citation type="journal article" date="2015" name="Stand. Genomic Sci.">
        <title>Genomic Encyclopedia of Bacterial and Archaeal Type Strains, Phase III: the genomes of soil and plant-associated and newly described type strains.</title>
        <authorList>
            <person name="Whitman W.B."/>
            <person name="Woyke T."/>
            <person name="Klenk H.P."/>
            <person name="Zhou Y."/>
            <person name="Lilburn T.G."/>
            <person name="Beck B.J."/>
            <person name="De Vos P."/>
            <person name="Vandamme P."/>
            <person name="Eisen J.A."/>
            <person name="Garrity G."/>
            <person name="Hugenholtz P."/>
            <person name="Kyrpides N.C."/>
        </authorList>
    </citation>
    <scope>NUCLEOTIDE SEQUENCE [LARGE SCALE GENOMIC DNA]</scope>
    <source>
        <strain evidence="8 9">CGMCC 1.10685</strain>
    </source>
</reference>
<dbReference type="CDD" id="cd02968">
    <property type="entry name" value="SCO"/>
    <property type="match status" value="1"/>
</dbReference>
<keyword evidence="4" id="KW-1015">Disulfide bond</keyword>
<accession>A0A562PC64</accession>
<keyword evidence="2 3" id="KW-0186">Copper</keyword>
<dbReference type="AlphaFoldDB" id="A0A562PC64"/>
<evidence type="ECO:0000256" key="1">
    <source>
        <dbReference type="ARBA" id="ARBA00010996"/>
    </source>
</evidence>
<dbReference type="InterPro" id="IPR036249">
    <property type="entry name" value="Thioredoxin-like_sf"/>
</dbReference>
<evidence type="ECO:0000256" key="4">
    <source>
        <dbReference type="PIRSR" id="PIRSR603782-2"/>
    </source>
</evidence>
<dbReference type="EMBL" id="CP046904">
    <property type="protein sequence ID" value="QGZ37998.1"/>
    <property type="molecule type" value="Genomic_DNA"/>
</dbReference>
<keyword evidence="3" id="KW-0479">Metal-binding</keyword>
<dbReference type="SUPFAM" id="SSF52833">
    <property type="entry name" value="Thioredoxin-like"/>
    <property type="match status" value="1"/>
</dbReference>
<feature type="binding site" evidence="3">
    <location>
        <position position="68"/>
    </location>
    <ligand>
        <name>Cu cation</name>
        <dbReference type="ChEBI" id="CHEBI:23378"/>
    </ligand>
</feature>
<dbReference type="Proteomes" id="UP000437862">
    <property type="component" value="Chromosome"/>
</dbReference>
<dbReference type="Proteomes" id="UP000315112">
    <property type="component" value="Unassembled WGS sequence"/>
</dbReference>
<dbReference type="OrthoDB" id="6335573at2"/>
<evidence type="ECO:0000313" key="9">
    <source>
        <dbReference type="Proteomes" id="UP000315112"/>
    </source>
</evidence>
<evidence type="ECO:0000256" key="5">
    <source>
        <dbReference type="SAM" id="SignalP"/>
    </source>
</evidence>